<sequence length="1228" mass="134195">MRPQSPEDRSLIALRLGRDRDQYSPDRKRRKSSERENREGLRNINRWSHSTSSSVGSIGGLRGPADSGAILGTGQYSPQKHNRAGSYQSPATSPRKGYYSSQLRRLSPEPNPNSQRRKPSLQGVNTSILPPQHAPPALSDPNDTESPSTMTVATPSTQSHSQDYFVDEGASPRSTAKSNTKTPAQFRSYTAPMADHSRAPGSQDSQTSLPKSPSSHDNDVKAGPVRTTRRDSRTRESRDRDKKTMLAKALQQANTAVLLDNAQNFEGALEAYGDACRLLQQVMDRSYAPEDKRKLEAIRVTYYNRIDELRELETTRSSASDDKSLPARPMSDDSTNLAAQEPKMSPVNASFDLDAAIVEPYMKPNPDETPRLASPDNAPDDFFTMTMEAVTGSSRGESSFTHRDARNVDSSAAFGAEDLREAHNTGLRPLHLSRLSKQQYVPAPLLPRKPGSPSEEQPNQEEPIQVDLSVPEEDHSRRPRSQSNVSTSWLAPIDESDAGSDASSMHSIDSKTGEKRRIKHIRGESNPDFDAAFDAAVEAAYDEGFEPDLEGRKKRETMQRVASQDGVQPIYKGLNLFNSTQLTNKPLQSTDEDDEEKLLLDEMTSDFAQNFQFDYSNKSALPRQSDSSGFSRSTWQSSNASTDRTTATTSLSTVAEDGTSARLSRKSSTPSSLSALRPEMLPPPPPVPTLATSPSTPLPPVPGTSPNVLPPPPPLPLSAPDSSTSVRNRRLSAQSNPKQLKIETLVTRPDTRKRASTFHTSPVRKPENEKPPTPPDHPYKYGSSLDISSSNHLNRENLKSASSADVPSETGLPTSGGMSGEWKGLERDANEVRAVRPSIFRKNKSSMSLRTDQSLTLSSPDHDSMPAATPMSSTFMSFASKTRSQDALVSHRGKFPSFDAGNGGGITTGGSFLFNTSLTDDPTALSPRSPDICPPGLEPCPESFLLRPFWLMRSMGSTITHPKGGFMSEKLFVPREVWQTRGVKLKSVEEKIANCDLLTAALGRLAGVDTYDADALMEELQGFEEVMERVQVVLAKRLGSEVGVHGVAGMFNAAPTPVSSAPSTQDTTAGAEKTKSKESGKSSSYLSSWRKLRSKSSGAPLNHGFTGGNSTDKEKDKSLMASVPMTAFVAVERRGQKREVKNTAYDGPNREYMSSLARLFDAAQVLDQVARQVEDPGLKHSSPTHVGLELSIRHAAEFFGFYICRFVLADIGTLMDKYLKKGSEWVLT</sequence>
<reference evidence="3 4" key="1">
    <citation type="submission" date="2023-11" db="EMBL/GenBank/DDBJ databases">
        <title>An acidophilic fungus is an integral part of prey digestion in a carnivorous sundew plant.</title>
        <authorList>
            <person name="Tsai I.J."/>
        </authorList>
    </citation>
    <scope>NUCLEOTIDE SEQUENCE [LARGE SCALE GENOMIC DNA]</scope>
    <source>
        <strain evidence="3">169a</strain>
    </source>
</reference>
<feature type="compositionally biased region" description="Polar residues" evidence="1">
    <location>
        <begin position="845"/>
        <end position="859"/>
    </location>
</feature>
<feature type="compositionally biased region" description="Pro residues" evidence="1">
    <location>
        <begin position="696"/>
        <end position="717"/>
    </location>
</feature>
<accession>A0AAQ3M5D4</accession>
<feature type="region of interest" description="Disordered" evidence="1">
    <location>
        <begin position="843"/>
        <end position="865"/>
    </location>
</feature>
<feature type="region of interest" description="Disordered" evidence="1">
    <location>
        <begin position="313"/>
        <end position="340"/>
    </location>
</feature>
<dbReference type="InterPro" id="IPR007330">
    <property type="entry name" value="MIT_dom"/>
</dbReference>
<dbReference type="SUPFAM" id="SSF116846">
    <property type="entry name" value="MIT domain"/>
    <property type="match status" value="1"/>
</dbReference>
<feature type="compositionally biased region" description="Basic and acidic residues" evidence="1">
    <location>
        <begin position="1"/>
        <end position="26"/>
    </location>
</feature>
<feature type="region of interest" description="Disordered" evidence="1">
    <location>
        <begin position="443"/>
        <end position="462"/>
    </location>
</feature>
<feature type="compositionally biased region" description="Polar residues" evidence="1">
    <location>
        <begin position="144"/>
        <end position="162"/>
    </location>
</feature>
<evidence type="ECO:0000313" key="3">
    <source>
        <dbReference type="EMBL" id="WPH00161.1"/>
    </source>
</evidence>
<organism evidence="3 4">
    <name type="scientific">Acrodontium crateriforme</name>
    <dbReference type="NCBI Taxonomy" id="150365"/>
    <lineage>
        <taxon>Eukaryota</taxon>
        <taxon>Fungi</taxon>
        <taxon>Dikarya</taxon>
        <taxon>Ascomycota</taxon>
        <taxon>Pezizomycotina</taxon>
        <taxon>Dothideomycetes</taxon>
        <taxon>Dothideomycetidae</taxon>
        <taxon>Mycosphaerellales</taxon>
        <taxon>Teratosphaeriaceae</taxon>
        <taxon>Acrodontium</taxon>
    </lineage>
</organism>
<dbReference type="Gene3D" id="1.20.58.80">
    <property type="entry name" value="Phosphotransferase system, lactose/cellobiose-type IIA subunit"/>
    <property type="match status" value="1"/>
</dbReference>
<feature type="region of interest" description="Disordered" evidence="1">
    <location>
        <begin position="1"/>
        <end position="245"/>
    </location>
</feature>
<feature type="region of interest" description="Disordered" evidence="1">
    <location>
        <begin position="469"/>
        <end position="517"/>
    </location>
</feature>
<evidence type="ECO:0000259" key="2">
    <source>
        <dbReference type="Pfam" id="PF04212"/>
    </source>
</evidence>
<protein>
    <recommendedName>
        <fullName evidence="2">MIT domain-containing protein</fullName>
    </recommendedName>
</protein>
<dbReference type="EMBL" id="CP138583">
    <property type="protein sequence ID" value="WPH00161.1"/>
    <property type="molecule type" value="Genomic_DNA"/>
</dbReference>
<feature type="compositionally biased region" description="Low complexity" evidence="1">
    <location>
        <begin position="637"/>
        <end position="678"/>
    </location>
</feature>
<dbReference type="PANTHER" id="PTHR37327">
    <property type="entry name" value="CHROMOSOME 1, WHOLE GENOME SHOTGUN SEQUENCE"/>
    <property type="match status" value="1"/>
</dbReference>
<keyword evidence="4" id="KW-1185">Reference proteome</keyword>
<feature type="compositionally biased region" description="Basic and acidic residues" evidence="1">
    <location>
        <begin position="313"/>
        <end position="325"/>
    </location>
</feature>
<name>A0AAQ3M5D4_9PEZI</name>
<feature type="compositionally biased region" description="Basic and acidic residues" evidence="1">
    <location>
        <begin position="228"/>
        <end position="244"/>
    </location>
</feature>
<dbReference type="AlphaFoldDB" id="A0AAQ3M5D4"/>
<dbReference type="InterPro" id="IPR036181">
    <property type="entry name" value="MIT_dom_sf"/>
</dbReference>
<feature type="region of interest" description="Disordered" evidence="1">
    <location>
        <begin position="1054"/>
        <end position="1116"/>
    </location>
</feature>
<evidence type="ECO:0000313" key="4">
    <source>
        <dbReference type="Proteomes" id="UP001303373"/>
    </source>
</evidence>
<feature type="compositionally biased region" description="Low complexity" evidence="1">
    <location>
        <begin position="451"/>
        <end position="462"/>
    </location>
</feature>
<proteinExistence type="predicted"/>
<gene>
    <name evidence="3" type="ORF">R9X50_00298400</name>
</gene>
<feature type="region of interest" description="Disordered" evidence="1">
    <location>
        <begin position="619"/>
        <end position="829"/>
    </location>
</feature>
<dbReference type="Pfam" id="PF04212">
    <property type="entry name" value="MIT"/>
    <property type="match status" value="1"/>
</dbReference>
<feature type="compositionally biased region" description="Polar residues" evidence="1">
    <location>
        <begin position="74"/>
        <end position="92"/>
    </location>
</feature>
<evidence type="ECO:0000256" key="1">
    <source>
        <dbReference type="SAM" id="MobiDB-lite"/>
    </source>
</evidence>
<feature type="compositionally biased region" description="Polar residues" evidence="1">
    <location>
        <begin position="619"/>
        <end position="636"/>
    </location>
</feature>
<feature type="compositionally biased region" description="Polar residues" evidence="1">
    <location>
        <begin position="200"/>
        <end position="213"/>
    </location>
</feature>
<dbReference type="PANTHER" id="PTHR37327:SF1">
    <property type="entry name" value="MICROTUBULE INTERACTING AND TRANSPORT DOMAIN-CONTAINING PROTEIN"/>
    <property type="match status" value="1"/>
</dbReference>
<feature type="compositionally biased region" description="Polar residues" evidence="1">
    <location>
        <begin position="172"/>
        <end position="188"/>
    </location>
</feature>
<feature type="domain" description="MIT" evidence="2">
    <location>
        <begin position="246"/>
        <end position="311"/>
    </location>
</feature>
<feature type="compositionally biased region" description="Polar residues" evidence="1">
    <location>
        <begin position="1057"/>
        <end position="1068"/>
    </location>
</feature>
<feature type="compositionally biased region" description="Basic and acidic residues" evidence="1">
    <location>
        <begin position="508"/>
        <end position="517"/>
    </location>
</feature>
<dbReference type="Proteomes" id="UP001303373">
    <property type="component" value="Chromosome 4"/>
</dbReference>